<keyword evidence="2" id="KW-1185">Reference proteome</keyword>
<organism evidence="1 2">
    <name type="scientific">Microbacterium trichothecenolyticum</name>
    <name type="common">Aureobacterium trichothecenolyticum</name>
    <dbReference type="NCBI Taxonomy" id="69370"/>
    <lineage>
        <taxon>Bacteria</taxon>
        <taxon>Bacillati</taxon>
        <taxon>Actinomycetota</taxon>
        <taxon>Actinomycetes</taxon>
        <taxon>Micrococcales</taxon>
        <taxon>Microbacteriaceae</taxon>
        <taxon>Microbacterium</taxon>
    </lineage>
</organism>
<name>A0ABU0U118_MICTR</name>
<evidence type="ECO:0000313" key="1">
    <source>
        <dbReference type="EMBL" id="MDQ1124879.1"/>
    </source>
</evidence>
<reference evidence="1 2" key="1">
    <citation type="submission" date="2023-07" db="EMBL/GenBank/DDBJ databases">
        <title>Functional and genomic diversity of the sorghum phyllosphere microbiome.</title>
        <authorList>
            <person name="Shade A."/>
        </authorList>
    </citation>
    <scope>NUCLEOTIDE SEQUENCE [LARGE SCALE GENOMIC DNA]</scope>
    <source>
        <strain evidence="1 2">SORGH_AS_1207</strain>
    </source>
</reference>
<protein>
    <submittedName>
        <fullName evidence="1">Uncharacterized protein</fullName>
    </submittedName>
</protein>
<proteinExistence type="predicted"/>
<evidence type="ECO:0000313" key="2">
    <source>
        <dbReference type="Proteomes" id="UP001226691"/>
    </source>
</evidence>
<dbReference type="RefSeq" id="WP_307486736.1">
    <property type="nucleotide sequence ID" value="NZ_JAUTBF010000001.1"/>
</dbReference>
<dbReference type="EMBL" id="JAUTBF010000001">
    <property type="protein sequence ID" value="MDQ1124879.1"/>
    <property type="molecule type" value="Genomic_DNA"/>
</dbReference>
<sequence>MGSMPLTGRHPTRLPRLGSGDAQGVIACAKILETSPGGSSVAYGYRIFQVELGKRRAPSERYDFDNVGLHTDGAQGLFRDALKALIDSSTRDDDRLTYFGVDAVQHGQWSFLVDASNGQFGRVRRVRDTNTNADGTPIGASDAVLDDLPLLLIVPSYGKHGFIVAATAGRSNNAFPFVRALENHWKDRGLVLKLTTDMADRTAWATYLGQTNIDVTHVELIQSSIDGTRPTFGTPGHVSRARVTLTLADSLTKKTVIQRVRDKVLNNKKLALTGAFGMSLNDSDFDDYRVLYVQDGRQKALSISNDFPHFIYPLDGTTPPTAAELAAAAVSDVEYLMGQIGMNFPSDWLPTKLDKLTP</sequence>
<gene>
    <name evidence="1" type="ORF">QE412_003452</name>
</gene>
<accession>A0ABU0U118</accession>
<dbReference type="Proteomes" id="UP001226691">
    <property type="component" value="Unassembled WGS sequence"/>
</dbReference>
<comment type="caution">
    <text evidence="1">The sequence shown here is derived from an EMBL/GenBank/DDBJ whole genome shotgun (WGS) entry which is preliminary data.</text>
</comment>